<dbReference type="RefSeq" id="XP_056522475.1">
    <property type="nucleotide sequence ID" value="XM_056665525.1"/>
</dbReference>
<proteinExistence type="predicted"/>
<organism evidence="1 2">
    <name type="scientific">Penicillium bovifimosum</name>
    <dbReference type="NCBI Taxonomy" id="126998"/>
    <lineage>
        <taxon>Eukaryota</taxon>
        <taxon>Fungi</taxon>
        <taxon>Dikarya</taxon>
        <taxon>Ascomycota</taxon>
        <taxon>Pezizomycotina</taxon>
        <taxon>Eurotiomycetes</taxon>
        <taxon>Eurotiomycetidae</taxon>
        <taxon>Eurotiales</taxon>
        <taxon>Aspergillaceae</taxon>
        <taxon>Penicillium</taxon>
    </lineage>
</organism>
<evidence type="ECO:0000313" key="1">
    <source>
        <dbReference type="EMBL" id="KAJ5135503.1"/>
    </source>
</evidence>
<gene>
    <name evidence="1" type="ORF">N7515_004781</name>
</gene>
<reference evidence="1" key="1">
    <citation type="submission" date="2022-11" db="EMBL/GenBank/DDBJ databases">
        <authorList>
            <person name="Petersen C."/>
        </authorList>
    </citation>
    <scope>NUCLEOTIDE SEQUENCE</scope>
    <source>
        <strain evidence="1">IBT 22155</strain>
    </source>
</reference>
<evidence type="ECO:0000313" key="2">
    <source>
        <dbReference type="Proteomes" id="UP001149079"/>
    </source>
</evidence>
<dbReference type="EMBL" id="JAPQKL010000004">
    <property type="protein sequence ID" value="KAJ5135503.1"/>
    <property type="molecule type" value="Genomic_DNA"/>
</dbReference>
<keyword evidence="2" id="KW-1185">Reference proteome</keyword>
<dbReference type="AlphaFoldDB" id="A0A9W9H2C1"/>
<accession>A0A9W9H2C1</accession>
<name>A0A9W9H2C1_9EURO</name>
<reference evidence="1" key="2">
    <citation type="journal article" date="2023" name="IMA Fungus">
        <title>Comparative genomic study of the Penicillium genus elucidates a diverse pangenome and 15 lateral gene transfer events.</title>
        <authorList>
            <person name="Petersen C."/>
            <person name="Sorensen T."/>
            <person name="Nielsen M.R."/>
            <person name="Sondergaard T.E."/>
            <person name="Sorensen J.L."/>
            <person name="Fitzpatrick D.A."/>
            <person name="Frisvad J.C."/>
            <person name="Nielsen K.L."/>
        </authorList>
    </citation>
    <scope>NUCLEOTIDE SEQUENCE</scope>
    <source>
        <strain evidence="1">IBT 22155</strain>
    </source>
</reference>
<dbReference type="GeneID" id="81404695"/>
<sequence length="129" mass="13821">MFAAAQIDIKNIIAIHPHDQKGWMVECTSPEAALAAAGKSFTLREYTVWANIYVSSGASLYKADTTKSNLGMGELAKNVASNPVVKARKASFWTGSEERRGTGAGVVPILFQQPPELLASTCRLENPGP</sequence>
<comment type="caution">
    <text evidence="1">The sequence shown here is derived from an EMBL/GenBank/DDBJ whole genome shotgun (WGS) entry which is preliminary data.</text>
</comment>
<dbReference type="Proteomes" id="UP001149079">
    <property type="component" value="Unassembled WGS sequence"/>
</dbReference>
<protein>
    <submittedName>
        <fullName evidence="1">Uncharacterized protein</fullName>
    </submittedName>
</protein>